<comment type="subcellular location">
    <subcellularLocation>
        <location evidence="8">Cytoplasm</location>
    </subcellularLocation>
</comment>
<evidence type="ECO:0000256" key="1">
    <source>
        <dbReference type="ARBA" id="ARBA00022490"/>
    </source>
</evidence>
<evidence type="ECO:0000256" key="9">
    <source>
        <dbReference type="SAM" id="MobiDB-lite"/>
    </source>
</evidence>
<sequence>MNVGIVAQKGNSRATALAEELREQLSTVDASVTLDEATGESLGLDGRPVETLGDCDLIVSIGGDGTFLFAASGADGTPILGVNLGEVGFLNAVGPDEAVEAVLAEVEAVRSGDQRVRVVPRLVAVGDGWRSDPATNEIVVQGGRRGRGGGIDLEVRIDGSLYSSGHADGLLVSTPTGSTAYNLSERGPLVHPSVGGLVVNEMCPDEGMPPLLVAPDATVTVTVKTTLSDETGGQSSGPAESGDEAVVVSDGKHSYPLSPPTTVEVRRAETPLRIAGPSSDFFEALNKLD</sequence>
<keyword evidence="11" id="KW-1185">Reference proteome</keyword>
<dbReference type="GO" id="GO:0019674">
    <property type="term" value="P:NAD+ metabolic process"/>
    <property type="evidence" value="ECO:0007669"/>
    <property type="project" value="InterPro"/>
</dbReference>
<dbReference type="EMBL" id="LOPU01000029">
    <property type="protein sequence ID" value="KTG09331.1"/>
    <property type="molecule type" value="Genomic_DNA"/>
</dbReference>
<evidence type="ECO:0000256" key="6">
    <source>
        <dbReference type="ARBA" id="ARBA00022857"/>
    </source>
</evidence>
<comment type="caution">
    <text evidence="8">Lacks conserved residue(s) required for the propagation of feature annotation.</text>
</comment>
<comment type="function">
    <text evidence="8">Involved in the regulation of the intracellular balance of NAD and NADP, and is a key enzyme in the biosynthesis of NADP. Catalyzes specifically the phosphorylation on 2'-hydroxyl of the adenosine moiety of NAD to yield NADP.</text>
</comment>
<feature type="binding site" evidence="8">
    <location>
        <position position="166"/>
    </location>
    <ligand>
        <name>NAD(+)</name>
        <dbReference type="ChEBI" id="CHEBI:57540"/>
    </ligand>
</feature>
<feature type="binding site" evidence="8">
    <location>
        <begin position="179"/>
        <end position="184"/>
    </location>
    <ligand>
        <name>NAD(+)</name>
        <dbReference type="ChEBI" id="CHEBI:57540"/>
    </ligand>
</feature>
<evidence type="ECO:0000256" key="4">
    <source>
        <dbReference type="ARBA" id="ARBA00022777"/>
    </source>
</evidence>
<evidence type="ECO:0000256" key="7">
    <source>
        <dbReference type="ARBA" id="ARBA00023027"/>
    </source>
</evidence>
<dbReference type="InterPro" id="IPR017437">
    <property type="entry name" value="ATP-NAD_kinase_PpnK-typ_C"/>
</dbReference>
<accession>A0A0W1R7D8</accession>
<evidence type="ECO:0000313" key="11">
    <source>
        <dbReference type="Proteomes" id="UP000054387"/>
    </source>
</evidence>
<dbReference type="GO" id="GO:0005524">
    <property type="term" value="F:ATP binding"/>
    <property type="evidence" value="ECO:0007669"/>
    <property type="project" value="UniProtKB-KW"/>
</dbReference>
<comment type="caution">
    <text evidence="10">The sequence shown here is derived from an EMBL/GenBank/DDBJ whole genome shotgun (WGS) entry which is preliminary data.</text>
</comment>
<evidence type="ECO:0000313" key="10">
    <source>
        <dbReference type="EMBL" id="KTG09331.1"/>
    </source>
</evidence>
<protein>
    <recommendedName>
        <fullName evidence="8">NAD kinase</fullName>
        <ecNumber evidence="8">2.7.1.23</ecNumber>
    </recommendedName>
    <alternativeName>
        <fullName evidence="8">ATP-dependent NAD kinase</fullName>
    </alternativeName>
</protein>
<keyword evidence="7 8" id="KW-0520">NAD</keyword>
<feature type="compositionally biased region" description="Polar residues" evidence="9">
    <location>
        <begin position="228"/>
        <end position="238"/>
    </location>
</feature>
<dbReference type="PANTHER" id="PTHR20275">
    <property type="entry name" value="NAD KINASE"/>
    <property type="match status" value="1"/>
</dbReference>
<dbReference type="InterPro" id="IPR016064">
    <property type="entry name" value="NAD/diacylglycerol_kinase_sf"/>
</dbReference>
<dbReference type="GO" id="GO:0006741">
    <property type="term" value="P:NADP+ biosynthetic process"/>
    <property type="evidence" value="ECO:0007669"/>
    <property type="project" value="UniProtKB-UniRule"/>
</dbReference>
<dbReference type="GO" id="GO:0046872">
    <property type="term" value="F:metal ion binding"/>
    <property type="evidence" value="ECO:0007669"/>
    <property type="project" value="UniProtKB-UniRule"/>
</dbReference>
<name>A0A0W1R7D8_9EURY</name>
<evidence type="ECO:0000256" key="3">
    <source>
        <dbReference type="ARBA" id="ARBA00022741"/>
    </source>
</evidence>
<proteinExistence type="inferred from homology"/>
<comment type="catalytic activity">
    <reaction evidence="8">
        <text>NAD(+) + ATP = ADP + NADP(+) + H(+)</text>
        <dbReference type="Rhea" id="RHEA:18629"/>
        <dbReference type="ChEBI" id="CHEBI:15378"/>
        <dbReference type="ChEBI" id="CHEBI:30616"/>
        <dbReference type="ChEBI" id="CHEBI:57540"/>
        <dbReference type="ChEBI" id="CHEBI:58349"/>
        <dbReference type="ChEBI" id="CHEBI:456216"/>
        <dbReference type="EC" id="2.7.1.23"/>
    </reaction>
</comment>
<dbReference type="Pfam" id="PF01513">
    <property type="entry name" value="NAD_kinase"/>
    <property type="match status" value="1"/>
</dbReference>
<feature type="region of interest" description="Disordered" evidence="9">
    <location>
        <begin position="228"/>
        <end position="260"/>
    </location>
</feature>
<keyword evidence="5 8" id="KW-0067">ATP-binding</keyword>
<dbReference type="STRING" id="1514971.AUR64_16245"/>
<dbReference type="PANTHER" id="PTHR20275:SF43">
    <property type="entry name" value="BIFUNCTIONAL NADP PHOSPHATASE_NAD KINASE"/>
    <property type="match status" value="1"/>
</dbReference>
<dbReference type="OrthoDB" id="77798at2157"/>
<keyword evidence="1 8" id="KW-0963">Cytoplasm</keyword>
<dbReference type="InterPro" id="IPR002504">
    <property type="entry name" value="NADK"/>
</dbReference>
<evidence type="ECO:0000256" key="2">
    <source>
        <dbReference type="ARBA" id="ARBA00022679"/>
    </source>
</evidence>
<reference evidence="10 11" key="1">
    <citation type="submission" date="2015-12" db="EMBL/GenBank/DDBJ databases">
        <title>Haloprofundus marisrubri gen. nov., sp. nov., an extremely halophilic archaeon isolated from the Discovery deep brine-seawater interface in the Red Sea.</title>
        <authorList>
            <person name="Zhang G."/>
            <person name="Stingl U."/>
            <person name="Rashid M."/>
        </authorList>
    </citation>
    <scope>NUCLEOTIDE SEQUENCE [LARGE SCALE GENOMIC DNA]</scope>
    <source>
        <strain evidence="10 11">SB9</strain>
    </source>
</reference>
<evidence type="ECO:0000256" key="5">
    <source>
        <dbReference type="ARBA" id="ARBA00022840"/>
    </source>
</evidence>
<dbReference type="GO" id="GO:0003951">
    <property type="term" value="F:NAD+ kinase activity"/>
    <property type="evidence" value="ECO:0007669"/>
    <property type="project" value="UniProtKB-UniRule"/>
</dbReference>
<dbReference type="SUPFAM" id="SSF111331">
    <property type="entry name" value="NAD kinase/diacylglycerol kinase-like"/>
    <property type="match status" value="1"/>
</dbReference>
<feature type="active site" description="Proton acceptor" evidence="8">
    <location>
        <position position="64"/>
    </location>
</feature>
<comment type="similarity">
    <text evidence="8">Belongs to the NAD kinase family.</text>
</comment>
<dbReference type="Pfam" id="PF20143">
    <property type="entry name" value="NAD_kinase_C"/>
    <property type="match status" value="1"/>
</dbReference>
<dbReference type="Gene3D" id="3.40.50.10330">
    <property type="entry name" value="Probable inorganic polyphosphate/atp-NAD kinase, domain 1"/>
    <property type="match status" value="1"/>
</dbReference>
<dbReference type="EC" id="2.7.1.23" evidence="8"/>
<gene>
    <name evidence="8" type="primary">nadK</name>
    <name evidence="10" type="ORF">AUR64_16245</name>
</gene>
<dbReference type="GO" id="GO:0005737">
    <property type="term" value="C:cytoplasm"/>
    <property type="evidence" value="ECO:0007669"/>
    <property type="project" value="UniProtKB-SubCell"/>
</dbReference>
<dbReference type="Gene3D" id="2.60.200.30">
    <property type="entry name" value="Probable inorganic polyphosphate/atp-NAD kinase, domain 2"/>
    <property type="match status" value="1"/>
</dbReference>
<keyword evidence="4 8" id="KW-0418">Kinase</keyword>
<organism evidence="10 11">
    <name type="scientific">Haloprofundus marisrubri</name>
    <dbReference type="NCBI Taxonomy" id="1514971"/>
    <lineage>
        <taxon>Archaea</taxon>
        <taxon>Methanobacteriati</taxon>
        <taxon>Methanobacteriota</taxon>
        <taxon>Stenosarchaea group</taxon>
        <taxon>Halobacteria</taxon>
        <taxon>Halobacteriales</taxon>
        <taxon>Haloferacaceae</taxon>
        <taxon>Haloprofundus</taxon>
    </lineage>
</organism>
<feature type="binding site" evidence="8">
    <location>
        <begin position="136"/>
        <end position="137"/>
    </location>
    <ligand>
        <name>NAD(+)</name>
        <dbReference type="ChEBI" id="CHEBI:57540"/>
    </ligand>
</feature>
<keyword evidence="2 8" id="KW-0808">Transferase</keyword>
<dbReference type="HAMAP" id="MF_00361">
    <property type="entry name" value="NAD_kinase"/>
    <property type="match status" value="1"/>
</dbReference>
<keyword evidence="6 8" id="KW-0521">NADP</keyword>
<dbReference type="RefSeq" id="WP_058582483.1">
    <property type="nucleotide sequence ID" value="NZ_LOPU01000029.1"/>
</dbReference>
<dbReference type="Proteomes" id="UP000054387">
    <property type="component" value="Unassembled WGS sequence"/>
</dbReference>
<evidence type="ECO:0000256" key="8">
    <source>
        <dbReference type="HAMAP-Rule" id="MF_00361"/>
    </source>
</evidence>
<comment type="cofactor">
    <cofactor evidence="8">
        <name>a divalent metal cation</name>
        <dbReference type="ChEBI" id="CHEBI:60240"/>
    </cofactor>
</comment>
<feature type="binding site" evidence="8">
    <location>
        <position position="168"/>
    </location>
    <ligand>
        <name>NAD(+)</name>
        <dbReference type="ChEBI" id="CHEBI:57540"/>
    </ligand>
</feature>
<feature type="binding site" evidence="8">
    <location>
        <begin position="64"/>
        <end position="65"/>
    </location>
    <ligand>
        <name>NAD(+)</name>
        <dbReference type="ChEBI" id="CHEBI:57540"/>
    </ligand>
</feature>
<keyword evidence="3 8" id="KW-0547">Nucleotide-binding</keyword>
<dbReference type="AlphaFoldDB" id="A0A0W1R7D8"/>
<dbReference type="InterPro" id="IPR017438">
    <property type="entry name" value="ATP-NAD_kinase_N"/>
</dbReference>